<feature type="transmembrane region" description="Helical" evidence="1">
    <location>
        <begin position="122"/>
        <end position="142"/>
    </location>
</feature>
<keyword evidence="4" id="KW-1185">Reference proteome</keyword>
<dbReference type="AlphaFoldDB" id="A0A3S5AC67"/>
<evidence type="ECO:0000259" key="2">
    <source>
        <dbReference type="Pfam" id="PF08557"/>
    </source>
</evidence>
<sequence>MITYNKRTKSSMQTTYAMTNKTYSYASQHIIKWLRLIGVKEILARHPEIKQLMGCDPTIAYIVLLEVTLQMAICWSIRTYQPTFLVWLAATYFISGTLNHSLGSSIHEIGHNLAFGHRYPVSNRVLSLVANLPLIVPMAISYKKYHHEHHR</sequence>
<dbReference type="GO" id="GO:0042284">
    <property type="term" value="F:sphingolipid delta-4 desaturase activity"/>
    <property type="evidence" value="ECO:0007669"/>
    <property type="project" value="TreeGrafter"/>
</dbReference>
<evidence type="ECO:0000313" key="4">
    <source>
        <dbReference type="Proteomes" id="UP000784294"/>
    </source>
</evidence>
<dbReference type="Pfam" id="PF08557">
    <property type="entry name" value="Lipid_DES"/>
    <property type="match status" value="1"/>
</dbReference>
<evidence type="ECO:0000313" key="3">
    <source>
        <dbReference type="EMBL" id="VEL20130.1"/>
    </source>
</evidence>
<dbReference type="PANTHER" id="PTHR12879">
    <property type="entry name" value="SPHINGOLIPID DELTA 4 DESATURASE/C-4 HYDROXYLASE PROTEIN DES2"/>
    <property type="match status" value="1"/>
</dbReference>
<accession>A0A3S5AC67</accession>
<name>A0A3S5AC67_9PLAT</name>
<dbReference type="PANTHER" id="PTHR12879:SF8">
    <property type="entry name" value="SPHINGOLIPID DELTA(4)-DESATURASE DES1"/>
    <property type="match status" value="1"/>
</dbReference>
<protein>
    <recommendedName>
        <fullName evidence="2">Sphingolipid delta4-desaturase N-terminal domain-containing protein</fullName>
    </recommendedName>
</protein>
<feature type="transmembrane region" description="Helical" evidence="1">
    <location>
        <begin position="84"/>
        <end position="102"/>
    </location>
</feature>
<gene>
    <name evidence="3" type="ORF">PXEA_LOCUS13570</name>
</gene>
<keyword evidence="1" id="KW-1133">Transmembrane helix</keyword>
<dbReference type="GO" id="GO:0046513">
    <property type="term" value="P:ceramide biosynthetic process"/>
    <property type="evidence" value="ECO:0007669"/>
    <property type="project" value="TreeGrafter"/>
</dbReference>
<comment type="caution">
    <text evidence="3">The sequence shown here is derived from an EMBL/GenBank/DDBJ whole genome shotgun (WGS) entry which is preliminary data.</text>
</comment>
<reference evidence="3" key="1">
    <citation type="submission" date="2018-11" db="EMBL/GenBank/DDBJ databases">
        <authorList>
            <consortium name="Pathogen Informatics"/>
        </authorList>
    </citation>
    <scope>NUCLEOTIDE SEQUENCE</scope>
</reference>
<dbReference type="GO" id="GO:0016020">
    <property type="term" value="C:membrane"/>
    <property type="evidence" value="ECO:0007669"/>
    <property type="project" value="GOC"/>
</dbReference>
<keyword evidence="1" id="KW-0812">Transmembrane</keyword>
<organism evidence="3 4">
    <name type="scientific">Protopolystoma xenopodis</name>
    <dbReference type="NCBI Taxonomy" id="117903"/>
    <lineage>
        <taxon>Eukaryota</taxon>
        <taxon>Metazoa</taxon>
        <taxon>Spiralia</taxon>
        <taxon>Lophotrochozoa</taxon>
        <taxon>Platyhelminthes</taxon>
        <taxon>Monogenea</taxon>
        <taxon>Polyopisthocotylea</taxon>
        <taxon>Polystomatidea</taxon>
        <taxon>Polystomatidae</taxon>
        <taxon>Protopolystoma</taxon>
    </lineage>
</organism>
<keyword evidence="1" id="KW-0472">Membrane</keyword>
<feature type="domain" description="Sphingolipid delta4-desaturase N-terminal" evidence="2">
    <location>
        <begin position="40"/>
        <end position="58"/>
    </location>
</feature>
<dbReference type="InterPro" id="IPR013866">
    <property type="entry name" value="Sphingolipid_d4-desaturase_N"/>
</dbReference>
<dbReference type="EMBL" id="CAAALY010044860">
    <property type="protein sequence ID" value="VEL20130.1"/>
    <property type="molecule type" value="Genomic_DNA"/>
</dbReference>
<dbReference type="OrthoDB" id="200948at2759"/>
<proteinExistence type="predicted"/>
<evidence type="ECO:0000256" key="1">
    <source>
        <dbReference type="SAM" id="Phobius"/>
    </source>
</evidence>
<dbReference type="Proteomes" id="UP000784294">
    <property type="component" value="Unassembled WGS sequence"/>
</dbReference>